<proteinExistence type="predicted"/>
<evidence type="ECO:0000313" key="1">
    <source>
        <dbReference type="EMBL" id="OUI77998.1"/>
    </source>
</evidence>
<protein>
    <recommendedName>
        <fullName evidence="3">Methyltransferase type 11 domain-containing protein</fullName>
    </recommendedName>
</protein>
<gene>
    <name evidence="1" type="ORF">HK18_10625</name>
</gene>
<name>A0A251ZTK8_9PROT</name>
<evidence type="ECO:0008006" key="3">
    <source>
        <dbReference type="Google" id="ProtNLM"/>
    </source>
</evidence>
<dbReference type="Gene3D" id="3.40.50.150">
    <property type="entry name" value="Vaccinia Virus protein VP39"/>
    <property type="match status" value="1"/>
</dbReference>
<dbReference type="Proteomes" id="UP000194946">
    <property type="component" value="Unassembled WGS sequence"/>
</dbReference>
<dbReference type="EMBL" id="JOPB01000008">
    <property type="protein sequence ID" value="OUI77998.1"/>
    <property type="molecule type" value="Genomic_DNA"/>
</dbReference>
<keyword evidence="2" id="KW-1185">Reference proteome</keyword>
<dbReference type="RefSeq" id="WP_040364230.1">
    <property type="nucleotide sequence ID" value="NZ_JOPB01000008.1"/>
</dbReference>
<dbReference type="AlphaFoldDB" id="A0A251ZTK8"/>
<sequence>MFNQKQLNILVIGNESCSKFDAVNIGNIGDKVYTIDINKKNSVYGFNPINKKDGYHVIGSALELDRYFEPNYFDIILLNGVFGWGINSIEDQRKTIEVIYKVSKKDSKLLIGWNVN</sequence>
<evidence type="ECO:0000313" key="2">
    <source>
        <dbReference type="Proteomes" id="UP000194946"/>
    </source>
</evidence>
<reference evidence="2" key="1">
    <citation type="submission" date="2014-06" db="EMBL/GenBank/DDBJ databases">
        <authorList>
            <person name="Winans N.J."/>
            <person name="Newell P.D."/>
            <person name="Douglas A.E."/>
        </authorList>
    </citation>
    <scope>NUCLEOTIDE SEQUENCE [LARGE SCALE GENOMIC DNA]</scope>
    <source>
        <strain evidence="2">DmL_052</strain>
    </source>
</reference>
<accession>A0A251ZTK8</accession>
<dbReference type="InterPro" id="IPR029063">
    <property type="entry name" value="SAM-dependent_MTases_sf"/>
</dbReference>
<organism evidence="1 2">
    <name type="scientific">Commensalibacter intestini</name>
    <dbReference type="NCBI Taxonomy" id="479936"/>
    <lineage>
        <taxon>Bacteria</taxon>
        <taxon>Pseudomonadati</taxon>
        <taxon>Pseudomonadota</taxon>
        <taxon>Alphaproteobacteria</taxon>
        <taxon>Acetobacterales</taxon>
        <taxon>Acetobacteraceae</taxon>
    </lineage>
</organism>
<comment type="caution">
    <text evidence="1">The sequence shown here is derived from an EMBL/GenBank/DDBJ whole genome shotgun (WGS) entry which is preliminary data.</text>
</comment>
<dbReference type="SUPFAM" id="SSF53335">
    <property type="entry name" value="S-adenosyl-L-methionine-dependent methyltransferases"/>
    <property type="match status" value="1"/>
</dbReference>
<dbReference type="CDD" id="cd02440">
    <property type="entry name" value="AdoMet_MTases"/>
    <property type="match status" value="1"/>
</dbReference>